<dbReference type="Pfam" id="PF00884">
    <property type="entry name" value="Sulfatase"/>
    <property type="match status" value="1"/>
</dbReference>
<dbReference type="InterPro" id="IPR024607">
    <property type="entry name" value="Sulfatase_CS"/>
</dbReference>
<comment type="similarity">
    <text evidence="1">Belongs to the sulfatase family.</text>
</comment>
<keyword evidence="8" id="KW-1185">Reference proteome</keyword>
<dbReference type="Gene3D" id="3.40.720.10">
    <property type="entry name" value="Alkaline Phosphatase, subunit A"/>
    <property type="match status" value="1"/>
</dbReference>
<protein>
    <submittedName>
        <fullName evidence="7">Arylsulfatase</fullName>
    </submittedName>
</protein>
<evidence type="ECO:0000256" key="3">
    <source>
        <dbReference type="ARBA" id="ARBA00022801"/>
    </source>
</evidence>
<dbReference type="GO" id="GO:0004065">
    <property type="term" value="F:arylsulfatase activity"/>
    <property type="evidence" value="ECO:0007669"/>
    <property type="project" value="TreeGrafter"/>
</dbReference>
<dbReference type="FunFam" id="3.40.720.10:FF:000070">
    <property type="entry name" value="Arylsulfatase A"/>
    <property type="match status" value="1"/>
</dbReference>
<dbReference type="InterPro" id="IPR000917">
    <property type="entry name" value="Sulfatase_N"/>
</dbReference>
<proteinExistence type="inferred from homology"/>
<keyword evidence="5" id="KW-0732">Signal</keyword>
<sequence>MNLKYLHCIFFLMILGFTTNGYAQKNQPPNVILIITDDQGYGDLGFTGNPHVKTPVIDALARESVRFNNFYVSPVCAPTRSSLMTGRYSLRTGMRDTYNGGAIMASNEVTIAEMLKQANYSTGAFGKWHLGDNYPSRPSDQGFDESVIHLSGGMGQVGDITTYFKGDRSYFDPVLWHNNEQESFEGYCSDIFTDQAINFIDKNKESPFFCYLAFNAPHTPLQVPDSYYQKYKDIDPSAGFGKDGKPFSKMSEKDKEDARKVYAMVNNIDDNLGKLFKKLEDLKLTDNTLVIFMTDNGPQQTRYVGGMRGLKGDVFNGGVRVPFYLKYPALYKGNKDVETMSAHLDVLPTLSEICEVEMPKDRIIDGKSLVPLIEGRRVEWADRSLFFYWSRRYPELYNNMAIQKAGYKLVGKTDYDAAIEDFELFYLKKDPYEQRNLVDENKALAMDLKREMDNIYNELILSENLVHPPRIMVGTPNENPVILNRNDAGGERGIWNQEEIYGHWDVSVVEGYYDINFKFVEPVKAFGKMVLEANTLVRQMENKKANTDIIQMKRVYFPKMTGLLIPFYAVDNKNIFPFWMEMKKVD</sequence>
<evidence type="ECO:0000259" key="6">
    <source>
        <dbReference type="Pfam" id="PF00884"/>
    </source>
</evidence>
<organism evidence="7 8">
    <name type="scientific">Arenibacter troitsensis</name>
    <dbReference type="NCBI Taxonomy" id="188872"/>
    <lineage>
        <taxon>Bacteria</taxon>
        <taxon>Pseudomonadati</taxon>
        <taxon>Bacteroidota</taxon>
        <taxon>Flavobacteriia</taxon>
        <taxon>Flavobacteriales</taxon>
        <taxon>Flavobacteriaceae</taxon>
        <taxon>Arenibacter</taxon>
    </lineage>
</organism>
<dbReference type="OrthoDB" id="756520at2"/>
<dbReference type="InterPro" id="IPR017850">
    <property type="entry name" value="Alkaline_phosphatase_core_sf"/>
</dbReference>
<dbReference type="CDD" id="cd16146">
    <property type="entry name" value="ARS_like"/>
    <property type="match status" value="1"/>
</dbReference>
<dbReference type="PROSITE" id="PS00523">
    <property type="entry name" value="SULFATASE_1"/>
    <property type="match status" value="1"/>
</dbReference>
<dbReference type="EMBL" id="FXAO01000001">
    <property type="protein sequence ID" value="SMG09428.1"/>
    <property type="molecule type" value="Genomic_DNA"/>
</dbReference>
<evidence type="ECO:0000256" key="2">
    <source>
        <dbReference type="ARBA" id="ARBA00022723"/>
    </source>
</evidence>
<keyword evidence="3" id="KW-0378">Hydrolase</keyword>
<evidence type="ECO:0000256" key="1">
    <source>
        <dbReference type="ARBA" id="ARBA00008779"/>
    </source>
</evidence>
<dbReference type="RefSeq" id="WP_085495717.1">
    <property type="nucleotide sequence ID" value="NZ_FXAO01000001.1"/>
</dbReference>
<dbReference type="InterPro" id="IPR050738">
    <property type="entry name" value="Sulfatase"/>
</dbReference>
<dbReference type="GO" id="GO:0046872">
    <property type="term" value="F:metal ion binding"/>
    <property type="evidence" value="ECO:0007669"/>
    <property type="project" value="UniProtKB-KW"/>
</dbReference>
<dbReference type="STRING" id="188872.SAMN03080602_00430"/>
<evidence type="ECO:0000256" key="5">
    <source>
        <dbReference type="SAM" id="SignalP"/>
    </source>
</evidence>
<dbReference type="AlphaFoldDB" id="A0A1X7I5X5"/>
<feature type="domain" description="Sulfatase N-terminal" evidence="6">
    <location>
        <begin position="29"/>
        <end position="352"/>
    </location>
</feature>
<gene>
    <name evidence="7" type="ORF">SAMN03080602_00430</name>
</gene>
<evidence type="ECO:0000313" key="7">
    <source>
        <dbReference type="EMBL" id="SMG09428.1"/>
    </source>
</evidence>
<reference evidence="8" key="1">
    <citation type="submission" date="2017-04" db="EMBL/GenBank/DDBJ databases">
        <authorList>
            <person name="Varghese N."/>
            <person name="Submissions S."/>
        </authorList>
    </citation>
    <scope>NUCLEOTIDE SEQUENCE [LARGE SCALE GENOMIC DNA]</scope>
    <source>
        <strain evidence="8">DSM 19835</strain>
    </source>
</reference>
<name>A0A1X7I5X5_9FLAO</name>
<dbReference type="PANTHER" id="PTHR42693:SF53">
    <property type="entry name" value="ENDO-4-O-SULFATASE"/>
    <property type="match status" value="1"/>
</dbReference>
<feature type="chain" id="PRO_5010860461" evidence="5">
    <location>
        <begin position="24"/>
        <end position="586"/>
    </location>
</feature>
<evidence type="ECO:0000256" key="4">
    <source>
        <dbReference type="ARBA" id="ARBA00022837"/>
    </source>
</evidence>
<keyword evidence="4" id="KW-0106">Calcium</keyword>
<dbReference type="PANTHER" id="PTHR42693">
    <property type="entry name" value="ARYLSULFATASE FAMILY MEMBER"/>
    <property type="match status" value="1"/>
</dbReference>
<dbReference type="SUPFAM" id="SSF53649">
    <property type="entry name" value="Alkaline phosphatase-like"/>
    <property type="match status" value="1"/>
</dbReference>
<dbReference type="Proteomes" id="UP000193420">
    <property type="component" value="Unassembled WGS sequence"/>
</dbReference>
<feature type="signal peptide" evidence="5">
    <location>
        <begin position="1"/>
        <end position="23"/>
    </location>
</feature>
<evidence type="ECO:0000313" key="8">
    <source>
        <dbReference type="Proteomes" id="UP000193420"/>
    </source>
</evidence>
<accession>A0A1X7I5X5</accession>
<keyword evidence="2" id="KW-0479">Metal-binding</keyword>